<keyword evidence="2" id="KW-1133">Transmembrane helix</keyword>
<feature type="region of interest" description="Disordered" evidence="1">
    <location>
        <begin position="68"/>
        <end position="111"/>
    </location>
</feature>
<evidence type="ECO:0000256" key="2">
    <source>
        <dbReference type="SAM" id="Phobius"/>
    </source>
</evidence>
<feature type="compositionally biased region" description="Basic and acidic residues" evidence="1">
    <location>
        <begin position="102"/>
        <end position="111"/>
    </location>
</feature>
<dbReference type="Proteomes" id="UP000031364">
    <property type="component" value="Unassembled WGS sequence"/>
</dbReference>
<feature type="transmembrane region" description="Helical" evidence="2">
    <location>
        <begin position="20"/>
        <end position="38"/>
    </location>
</feature>
<dbReference type="InterPro" id="IPR046151">
    <property type="entry name" value="DUF6153"/>
</dbReference>
<dbReference type="EMBL" id="JNFP01000006">
    <property type="protein sequence ID" value="KIA65795.1"/>
    <property type="molecule type" value="Genomic_DNA"/>
</dbReference>
<evidence type="ECO:0000313" key="4">
    <source>
        <dbReference type="Proteomes" id="UP000031364"/>
    </source>
</evidence>
<protein>
    <submittedName>
        <fullName evidence="3">Uncharacterized protein</fullName>
    </submittedName>
</protein>
<dbReference type="RefSeq" id="WP_043666195.1">
    <property type="nucleotide sequence ID" value="NZ_BDCI01000021.1"/>
</dbReference>
<keyword evidence="2" id="KW-0472">Membrane</keyword>
<accession>A0ABR4ZKQ8</accession>
<reference evidence="3 4" key="1">
    <citation type="journal article" date="2014" name="Int. J. Syst. Evol. Microbiol.">
        <title>Nocardia vulneris sp. nov., isolated from wounds of human patients in North America.</title>
        <authorList>
            <person name="Lasker B.A."/>
            <person name="Bell M."/>
            <person name="Klenk H.P."/>
            <person name="Sproer C."/>
            <person name="Schumann C."/>
            <person name="Schumann P."/>
            <person name="Brown J.M."/>
        </authorList>
    </citation>
    <scope>NUCLEOTIDE SEQUENCE [LARGE SCALE GENOMIC DNA]</scope>
    <source>
        <strain evidence="3 4">W9851</strain>
    </source>
</reference>
<organism evidence="3 4">
    <name type="scientific">Nocardia vulneris</name>
    <dbReference type="NCBI Taxonomy" id="1141657"/>
    <lineage>
        <taxon>Bacteria</taxon>
        <taxon>Bacillati</taxon>
        <taxon>Actinomycetota</taxon>
        <taxon>Actinomycetes</taxon>
        <taxon>Mycobacteriales</taxon>
        <taxon>Nocardiaceae</taxon>
        <taxon>Nocardia</taxon>
    </lineage>
</organism>
<gene>
    <name evidence="3" type="ORF">FG87_07135</name>
</gene>
<dbReference type="Pfam" id="PF19650">
    <property type="entry name" value="DUF6153"/>
    <property type="match status" value="1"/>
</dbReference>
<comment type="caution">
    <text evidence="3">The sequence shown here is derived from an EMBL/GenBank/DDBJ whole genome shotgun (WGS) entry which is preliminary data.</text>
</comment>
<keyword evidence="4" id="KW-1185">Reference proteome</keyword>
<sequence length="187" mass="19185">MVELRLSLPAPGLARALRALVLLAGIVAMHTVVFALPAHGHAQSTDHTARAVPAAAMPDSEHAISPVVASAQTGSSDHTRSGRATLPPTGRGDAVTAGPVRNEPDGEHGARGPDCGGAGCSGTHGAMHGCVFVLAAVALLLALVVLYRLAVGRSGTAAAPLRHRRPRRERAPPWTVLSLAELSILRI</sequence>
<proteinExistence type="predicted"/>
<evidence type="ECO:0000256" key="1">
    <source>
        <dbReference type="SAM" id="MobiDB-lite"/>
    </source>
</evidence>
<name>A0ABR4ZKQ8_9NOCA</name>
<evidence type="ECO:0000313" key="3">
    <source>
        <dbReference type="EMBL" id="KIA65795.1"/>
    </source>
</evidence>
<feature type="transmembrane region" description="Helical" evidence="2">
    <location>
        <begin position="126"/>
        <end position="147"/>
    </location>
</feature>
<keyword evidence="2" id="KW-0812">Transmembrane</keyword>